<evidence type="ECO:0000313" key="4">
    <source>
        <dbReference type="Proteomes" id="UP000677616"/>
    </source>
</evidence>
<dbReference type="RefSeq" id="WP_212569823.1">
    <property type="nucleotide sequence ID" value="NZ_CP073084.1"/>
</dbReference>
<dbReference type="InterPro" id="IPR020961">
    <property type="entry name" value="DUF3642_lipo"/>
</dbReference>
<keyword evidence="1" id="KW-0472">Membrane</keyword>
<dbReference type="InterPro" id="IPR027279">
    <property type="entry name" value="D_amino_pept/lipop_sf"/>
</dbReference>
<evidence type="ECO:0000313" key="3">
    <source>
        <dbReference type="EMBL" id="QUE53650.1"/>
    </source>
</evidence>
<feature type="domain" description="DUF3642" evidence="2">
    <location>
        <begin position="122"/>
        <end position="206"/>
    </location>
</feature>
<feature type="transmembrane region" description="Helical" evidence="1">
    <location>
        <begin position="38"/>
        <end position="60"/>
    </location>
</feature>
<dbReference type="EMBL" id="CP073084">
    <property type="protein sequence ID" value="QUE53650.1"/>
    <property type="molecule type" value="Genomic_DNA"/>
</dbReference>
<keyword evidence="1" id="KW-1133">Transmembrane helix</keyword>
<gene>
    <name evidence="3" type="ORF">INT76_07350</name>
</gene>
<evidence type="ECO:0000259" key="2">
    <source>
        <dbReference type="Pfam" id="PF12182"/>
    </source>
</evidence>
<dbReference type="Proteomes" id="UP000677616">
    <property type="component" value="Chromosome"/>
</dbReference>
<dbReference type="Gene3D" id="2.40.128.50">
    <property type="match status" value="1"/>
</dbReference>
<accession>A0ABX7YIS1</accession>
<proteinExistence type="predicted"/>
<keyword evidence="1" id="KW-0812">Transmembrane</keyword>
<protein>
    <recommendedName>
        <fullName evidence="2">DUF3642 domain-containing protein</fullName>
    </recommendedName>
</protein>
<evidence type="ECO:0000256" key="1">
    <source>
        <dbReference type="SAM" id="Phobius"/>
    </source>
</evidence>
<dbReference type="Pfam" id="PF12182">
    <property type="entry name" value="DUF3642"/>
    <property type="match status" value="1"/>
</dbReference>
<name>A0ABX7YIS1_9STRE</name>
<keyword evidence="4" id="KW-1185">Reference proteome</keyword>
<sequence>MENNHKQEIIDVQDGTGKKEGFWQKIKSKINGMSKTQVILAAVAIVLVSNIAIMGASALMDRHDDLDDRLEQQLGYDVDDDDQVVVSQNNTSNSSTTTTANQTATAASQAAAAYGIALVETSELDGTYTATIFNETYTLTVKGNQATLQELEADGEQDIEQVIFDLDKKIAYVDGEAETYTFDGKTLVLTEVDNDLFDKDTITFTKQ</sequence>
<reference evidence="3 4" key="1">
    <citation type="submission" date="2021-04" db="EMBL/GenBank/DDBJ databases">
        <title>Complete genome sequence of a novel Streptococcus species.</title>
        <authorList>
            <person name="Teng J.L.L."/>
        </authorList>
    </citation>
    <scope>NUCLEOTIDE SEQUENCE [LARGE SCALE GENOMIC DNA]</scope>
    <source>
        <strain evidence="3 4">HKU75</strain>
    </source>
</reference>
<organism evidence="3 4">
    <name type="scientific">Streptococcus oriscaviae</name>
    <dbReference type="NCBI Taxonomy" id="2781599"/>
    <lineage>
        <taxon>Bacteria</taxon>
        <taxon>Bacillati</taxon>
        <taxon>Bacillota</taxon>
        <taxon>Bacilli</taxon>
        <taxon>Lactobacillales</taxon>
        <taxon>Streptococcaceae</taxon>
        <taxon>Streptococcus</taxon>
    </lineage>
</organism>